<proteinExistence type="predicted"/>
<name>A0A1U7HIP5_9CYAN</name>
<dbReference type="NCBIfam" id="TIGR04026">
    <property type="entry name" value="PPOX_FMN_cyano"/>
    <property type="match status" value="1"/>
</dbReference>
<organism evidence="2 3">
    <name type="scientific">Hydrococcus rivularis NIES-593</name>
    <dbReference type="NCBI Taxonomy" id="1921803"/>
    <lineage>
        <taxon>Bacteria</taxon>
        <taxon>Bacillati</taxon>
        <taxon>Cyanobacteriota</taxon>
        <taxon>Cyanophyceae</taxon>
        <taxon>Pleurocapsales</taxon>
        <taxon>Hydrococcaceae</taxon>
        <taxon>Hydrococcus</taxon>
    </lineage>
</organism>
<reference evidence="2 3" key="1">
    <citation type="submission" date="2016-11" db="EMBL/GenBank/DDBJ databases">
        <title>Draft Genome Sequences of Nine Cyanobacterial Strains from Diverse Habitats.</title>
        <authorList>
            <person name="Zhu T."/>
            <person name="Hou S."/>
            <person name="Lu X."/>
            <person name="Hess W.R."/>
        </authorList>
    </citation>
    <scope>NUCLEOTIDE SEQUENCE [LARGE SCALE GENOMIC DNA]</scope>
    <source>
        <strain evidence="2 3">NIES-593</strain>
    </source>
</reference>
<dbReference type="AlphaFoldDB" id="A0A1U7HIP5"/>
<evidence type="ECO:0000313" key="3">
    <source>
        <dbReference type="Proteomes" id="UP000186868"/>
    </source>
</evidence>
<dbReference type="PANTHER" id="PTHR28243">
    <property type="entry name" value="AGL049CP"/>
    <property type="match status" value="1"/>
</dbReference>
<dbReference type="PANTHER" id="PTHR28243:SF1">
    <property type="entry name" value="PYRIDOXAMINE 5'-PHOSPHATE OXIDASE ALR4036 FAMILY FMN-BINDING DOMAIN-CONTAINING PROTEIN"/>
    <property type="match status" value="1"/>
</dbReference>
<accession>A0A1U7HIP5</accession>
<dbReference type="InterPro" id="IPR024624">
    <property type="entry name" value="Pyridox_Oxase_Alr4036_FMN-bd"/>
</dbReference>
<dbReference type="EMBL" id="MRCB01000009">
    <property type="protein sequence ID" value="OKH23463.1"/>
    <property type="molecule type" value="Genomic_DNA"/>
</dbReference>
<dbReference type="InterPro" id="IPR024015">
    <property type="entry name" value="Pyridox_Oxase_FMN-dep_Alr4036"/>
</dbReference>
<dbReference type="Gene3D" id="2.30.110.10">
    <property type="entry name" value="Electron Transport, Fmn-binding Protein, Chain A"/>
    <property type="match status" value="1"/>
</dbReference>
<evidence type="ECO:0000259" key="1">
    <source>
        <dbReference type="Pfam" id="PF12766"/>
    </source>
</evidence>
<dbReference type="SUPFAM" id="SSF50475">
    <property type="entry name" value="FMN-binding split barrel"/>
    <property type="match status" value="1"/>
</dbReference>
<feature type="domain" description="Pyridoxamine 5'-phosphate oxidase Alr4036 family FMN-binding" evidence="1">
    <location>
        <begin position="4"/>
        <end position="96"/>
    </location>
</feature>
<dbReference type="STRING" id="1921803.NIES593_09535"/>
<dbReference type="OrthoDB" id="5736591at2"/>
<dbReference type="GO" id="GO:0010181">
    <property type="term" value="F:FMN binding"/>
    <property type="evidence" value="ECO:0007669"/>
    <property type="project" value="InterPro"/>
</dbReference>
<keyword evidence="3" id="KW-1185">Reference proteome</keyword>
<dbReference type="Pfam" id="PF12766">
    <property type="entry name" value="Pyridox_oxase_2"/>
    <property type="match status" value="1"/>
</dbReference>
<dbReference type="InterPro" id="IPR012349">
    <property type="entry name" value="Split_barrel_FMN-bd"/>
</dbReference>
<dbReference type="Proteomes" id="UP000186868">
    <property type="component" value="Unassembled WGS sequence"/>
</dbReference>
<gene>
    <name evidence="2" type="ORF">NIES593_09535</name>
</gene>
<protein>
    <submittedName>
        <fullName evidence="2">Pyridoxamine 5'-phosphate oxidase</fullName>
    </submittedName>
</protein>
<sequence length="194" mass="22515">MSLAPWRSPLSRALHLNRSQPYSRYLQLATVRKDGRPANRTVVFRGFLEGSNQLQIVTDSRSEKVSQIEERPWGEACWYFTKTREQFRLLGNLTVITVDYPDESLQKARRLVWQQLSDGARSQFAWPDPGQKRVEKASAFSLPPPLPNEPLANFCLLLLAPERVEHLELRGEPQNRWQYDLDDSQIWIARSLNP</sequence>
<evidence type="ECO:0000313" key="2">
    <source>
        <dbReference type="EMBL" id="OKH23463.1"/>
    </source>
</evidence>
<comment type="caution">
    <text evidence="2">The sequence shown here is derived from an EMBL/GenBank/DDBJ whole genome shotgun (WGS) entry which is preliminary data.</text>
</comment>
<dbReference type="RefSeq" id="WP_073599362.1">
    <property type="nucleotide sequence ID" value="NZ_MRCB01000009.1"/>
</dbReference>